<dbReference type="PANTHER" id="PTHR12197">
    <property type="entry name" value="HISTONE-LYSINE N-METHYLTRANSFERASE SMYD"/>
    <property type="match status" value="1"/>
</dbReference>
<dbReference type="PROSITE" id="PS50865">
    <property type="entry name" value="ZF_MYND_2"/>
    <property type="match status" value="1"/>
</dbReference>
<dbReference type="InterPro" id="IPR002893">
    <property type="entry name" value="Znf_MYND"/>
</dbReference>
<evidence type="ECO:0000256" key="1">
    <source>
        <dbReference type="ARBA" id="ARBA00022723"/>
    </source>
</evidence>
<dbReference type="GO" id="GO:0008270">
    <property type="term" value="F:zinc ion binding"/>
    <property type="evidence" value="ECO:0007669"/>
    <property type="project" value="UniProtKB-KW"/>
</dbReference>
<dbReference type="eggNOG" id="KOG2084">
    <property type="taxonomic scope" value="Eukaryota"/>
</dbReference>
<dbReference type="InterPro" id="IPR050869">
    <property type="entry name" value="H3K4_H4K5_MeTrfase"/>
</dbReference>
<keyword evidence="1" id="KW-0479">Metal-binding</keyword>
<dbReference type="FunCoup" id="V5HT48">
    <property type="interactions" value="619"/>
</dbReference>
<dbReference type="Pfam" id="PF00856">
    <property type="entry name" value="SET"/>
    <property type="match status" value="1"/>
</dbReference>
<feature type="domain" description="MYND-type" evidence="6">
    <location>
        <begin position="58"/>
        <end position="103"/>
    </location>
</feature>
<dbReference type="Gene3D" id="1.10.220.160">
    <property type="match status" value="1"/>
</dbReference>
<dbReference type="EMBL" id="BAUL01000035">
    <property type="protein sequence ID" value="GAD92665.1"/>
    <property type="molecule type" value="Genomic_DNA"/>
</dbReference>
<dbReference type="PANTHER" id="PTHR12197:SF251">
    <property type="entry name" value="EG:BACR7C10.4 PROTEIN"/>
    <property type="match status" value="1"/>
</dbReference>
<keyword evidence="8" id="KW-1185">Reference proteome</keyword>
<evidence type="ECO:0000313" key="8">
    <source>
        <dbReference type="Proteomes" id="UP000018001"/>
    </source>
</evidence>
<dbReference type="CDD" id="cd20071">
    <property type="entry name" value="SET_SMYD"/>
    <property type="match status" value="1"/>
</dbReference>
<comment type="caution">
    <text evidence="7">The sequence shown here is derived from an EMBL/GenBank/DDBJ whole genome shotgun (WGS) entry which is preliminary data.</text>
</comment>
<dbReference type="InParanoid" id="V5HT48"/>
<proteinExistence type="predicted"/>
<keyword evidence="2 4" id="KW-0863">Zinc-finger</keyword>
<dbReference type="InterPro" id="IPR046341">
    <property type="entry name" value="SET_dom_sf"/>
</dbReference>
<dbReference type="Proteomes" id="UP000018001">
    <property type="component" value="Unassembled WGS sequence"/>
</dbReference>
<feature type="domain" description="SET" evidence="5">
    <location>
        <begin position="8"/>
        <end position="251"/>
    </location>
</feature>
<evidence type="ECO:0000256" key="4">
    <source>
        <dbReference type="PROSITE-ProRule" id="PRU00134"/>
    </source>
</evidence>
<dbReference type="Gene3D" id="2.170.270.10">
    <property type="entry name" value="SET domain"/>
    <property type="match status" value="1"/>
</dbReference>
<dbReference type="Gene3D" id="6.10.140.2220">
    <property type="match status" value="1"/>
</dbReference>
<dbReference type="SMART" id="SM00317">
    <property type="entry name" value="SET"/>
    <property type="match status" value="1"/>
</dbReference>
<accession>V5HT48</accession>
<evidence type="ECO:0000256" key="3">
    <source>
        <dbReference type="ARBA" id="ARBA00022833"/>
    </source>
</evidence>
<dbReference type="SUPFAM" id="SSF82199">
    <property type="entry name" value="SET domain"/>
    <property type="match status" value="1"/>
</dbReference>
<keyword evidence="3" id="KW-0862">Zinc</keyword>
<gene>
    <name evidence="7" type="ORF">PVAR5_1258</name>
</gene>
<dbReference type="PROSITE" id="PS01360">
    <property type="entry name" value="ZF_MYND_1"/>
    <property type="match status" value="1"/>
</dbReference>
<dbReference type="HOGENOM" id="CLU_018406_5_2_1"/>
<dbReference type="PROSITE" id="PS50280">
    <property type="entry name" value="SET"/>
    <property type="match status" value="1"/>
</dbReference>
<reference evidence="8" key="1">
    <citation type="journal article" date="2014" name="Genome Announc.">
        <title>Draft genome sequence of the formaldehyde-resistant fungus Byssochlamys spectabilis No. 5 (anamorph Paecilomyces variotii No. 5) (NBRC109023).</title>
        <authorList>
            <person name="Oka T."/>
            <person name="Ekino K."/>
            <person name="Fukuda K."/>
            <person name="Nomura Y."/>
        </authorList>
    </citation>
    <scope>NUCLEOTIDE SEQUENCE [LARGE SCALE GENOMIC DNA]</scope>
    <source>
        <strain evidence="8">No. 5 / NBRC 109023</strain>
    </source>
</reference>
<organism evidence="7 8">
    <name type="scientific">Byssochlamys spectabilis (strain No. 5 / NBRC 109023)</name>
    <name type="common">Paecilomyces variotii</name>
    <dbReference type="NCBI Taxonomy" id="1356009"/>
    <lineage>
        <taxon>Eukaryota</taxon>
        <taxon>Fungi</taxon>
        <taxon>Dikarya</taxon>
        <taxon>Ascomycota</taxon>
        <taxon>Pezizomycotina</taxon>
        <taxon>Eurotiomycetes</taxon>
        <taxon>Eurotiomycetidae</taxon>
        <taxon>Eurotiales</taxon>
        <taxon>Thermoascaceae</taxon>
        <taxon>Paecilomyces</taxon>
    </lineage>
</organism>
<dbReference type="InterPro" id="IPR001214">
    <property type="entry name" value="SET_dom"/>
</dbReference>
<dbReference type="AlphaFoldDB" id="V5HT48"/>
<evidence type="ECO:0000259" key="6">
    <source>
        <dbReference type="PROSITE" id="PS50865"/>
    </source>
</evidence>
<dbReference type="OrthoDB" id="5945798at2759"/>
<name>V5HT48_BYSSN</name>
<evidence type="ECO:0000313" key="7">
    <source>
        <dbReference type="EMBL" id="GAD92665.1"/>
    </source>
</evidence>
<evidence type="ECO:0000256" key="2">
    <source>
        <dbReference type="ARBA" id="ARBA00022771"/>
    </source>
</evidence>
<sequence length="494" mass="56410">MSTQNKQLSMETKAMPRLTDDMGNGLFATKDIGIGEDVLKTNRPFVAVLDTPRLEDTCSGCFGKKQLFYGVETLKACTRCQVVKYCDRACQSKDWKFSHSLECSIYQELRPKILPNLARAVLRIVLRRVNKKYDDSEFDIFQMLETHAKEIQDTSQDQWNRILLTAKAVKEYSRSDIEEESIASFLAKLDLNTFNLVTPLYDRVGLYLHPYAAFINHSCDYNSVVGFDGDELFVKAIRPIKADEQIFISYVDTTNPYRIRRKQLSERYYFDCNCSKCQQGTDAREDQFLPTALNTTSLDETDEKARSLMASASNDEDPFQSIAKLKSAIRTLRETSAWPITRQPYVSLRDELIVSMLAAQQFESAFVQAVIRYMRVDPIIYQHEGHPIRQIHTLSLIKLAMHLYQGTGTGSANTLFQRFQQNIGLVIWALLSQLVRNQQTACIAPSLRETIYSTYQEVDGEFKANGLEPAKMVAEIKSEWETLAALADEALKME</sequence>
<dbReference type="Pfam" id="PF01753">
    <property type="entry name" value="zf-MYND"/>
    <property type="match status" value="1"/>
</dbReference>
<dbReference type="GO" id="GO:0005634">
    <property type="term" value="C:nucleus"/>
    <property type="evidence" value="ECO:0007669"/>
    <property type="project" value="TreeGrafter"/>
</dbReference>
<evidence type="ECO:0000259" key="5">
    <source>
        <dbReference type="PROSITE" id="PS50280"/>
    </source>
</evidence>
<protein>
    <submittedName>
        <fullName evidence="7">Uncharacterized protein</fullName>
    </submittedName>
</protein>